<name>A0A8C2PGW0_CAPHI</name>
<sequence length="333" mass="36202">MDRPGFTASLVAGGVAGVSVDLILFPLDTIKTRLQSPQGFYKAGGFYGVYAGVPSTAIGSFPNAAAFFVTYEYVKWILNADSSSYLMPVTHMLAASAGEVVACLIRVPSEVVKQRAQVSASSGTFHIFSNILCQEGIQGLYRGYKSTVLRELVAIQIIHEEDFNMESKSSALPSFILVPRSRDSFLTGPVSLVGVLKSPLVLEARSCGGLLAVSSLWSFCRWLCSCSHHASGRGQNKNHVGKGWFQHRKWEYPLCPARGLADTGAVGVICRCLPSDGSHQSGRFHLSWCLRPNSQLSVGTWQRVPLNQRWPLPSRKDPAVRRVSLPVSSCPAI</sequence>
<evidence type="ECO:0000256" key="7">
    <source>
        <dbReference type="ARBA" id="ARBA00023136"/>
    </source>
</evidence>
<evidence type="ECO:0000256" key="9">
    <source>
        <dbReference type="ARBA" id="ARBA00037638"/>
    </source>
</evidence>
<comment type="similarity">
    <text evidence="2 13">Belongs to the mitochondrial carrier (TC 2.A.29) family.</text>
</comment>
<feature type="transmembrane region" description="Helical" evidence="14">
    <location>
        <begin position="6"/>
        <end position="27"/>
    </location>
</feature>
<evidence type="ECO:0000256" key="13">
    <source>
        <dbReference type="RuleBase" id="RU000488"/>
    </source>
</evidence>
<evidence type="ECO:0000256" key="4">
    <source>
        <dbReference type="ARBA" id="ARBA00022692"/>
    </source>
</evidence>
<dbReference type="PROSITE" id="PS50920">
    <property type="entry name" value="SOLCAR"/>
    <property type="match status" value="2"/>
</dbReference>
<dbReference type="Pfam" id="PF00153">
    <property type="entry name" value="Mito_carr"/>
    <property type="match status" value="2"/>
</dbReference>
<keyword evidence="5" id="KW-0677">Repeat</keyword>
<keyword evidence="6 14" id="KW-1133">Transmembrane helix</keyword>
<evidence type="ECO:0000256" key="11">
    <source>
        <dbReference type="ARBA" id="ARBA00041876"/>
    </source>
</evidence>
<dbReference type="Gene3D" id="1.50.40.10">
    <property type="entry name" value="Mitochondrial carrier domain"/>
    <property type="match status" value="1"/>
</dbReference>
<accession>A0A8C2PGW0</accession>
<evidence type="ECO:0000256" key="10">
    <source>
        <dbReference type="ARBA" id="ARBA00039950"/>
    </source>
</evidence>
<evidence type="ECO:0000256" key="1">
    <source>
        <dbReference type="ARBA" id="ARBA00004141"/>
    </source>
</evidence>
<proteinExistence type="inferred from homology"/>
<reference evidence="15" key="2">
    <citation type="submission" date="2025-08" db="UniProtKB">
        <authorList>
            <consortium name="Ensembl"/>
        </authorList>
    </citation>
    <scope>IDENTIFICATION</scope>
</reference>
<evidence type="ECO:0000256" key="12">
    <source>
        <dbReference type="PROSITE-ProRule" id="PRU00282"/>
    </source>
</evidence>
<evidence type="ECO:0000256" key="5">
    <source>
        <dbReference type="ARBA" id="ARBA00022737"/>
    </source>
</evidence>
<dbReference type="InterPro" id="IPR023395">
    <property type="entry name" value="MCP_dom_sf"/>
</dbReference>
<feature type="transmembrane region" description="Helical" evidence="14">
    <location>
        <begin position="47"/>
        <end position="69"/>
    </location>
</feature>
<keyword evidence="3 13" id="KW-0813">Transport</keyword>
<evidence type="ECO:0000256" key="2">
    <source>
        <dbReference type="ARBA" id="ARBA00006375"/>
    </source>
</evidence>
<comment type="subcellular location">
    <subcellularLocation>
        <location evidence="1">Membrane</location>
        <topology evidence="1">Multi-pass membrane protein</topology>
    </subcellularLocation>
</comment>
<keyword evidence="7 12" id="KW-0472">Membrane</keyword>
<dbReference type="InterPro" id="IPR018108">
    <property type="entry name" value="MCP_transmembrane"/>
</dbReference>
<feature type="repeat" description="Solcar" evidence="12">
    <location>
        <begin position="4"/>
        <end position="77"/>
    </location>
</feature>
<evidence type="ECO:0000313" key="15">
    <source>
        <dbReference type="Ensembl" id="ENSCHIP00010020027.1"/>
    </source>
</evidence>
<comment type="catalytic activity">
    <reaction evidence="8">
        <text>S-adenosyl-L-homocysteine(out) + S-adenosyl-L-methionine(in) = S-adenosyl-L-homocysteine(in) + S-adenosyl-L-methionine(out)</text>
        <dbReference type="Rhea" id="RHEA:75479"/>
        <dbReference type="ChEBI" id="CHEBI:57856"/>
        <dbReference type="ChEBI" id="CHEBI:59789"/>
    </reaction>
</comment>
<feature type="repeat" description="Solcar" evidence="12">
    <location>
        <begin position="86"/>
        <end position="169"/>
    </location>
</feature>
<dbReference type="SUPFAM" id="SSF103506">
    <property type="entry name" value="Mitochondrial carrier"/>
    <property type="match status" value="1"/>
</dbReference>
<evidence type="ECO:0000256" key="6">
    <source>
        <dbReference type="ARBA" id="ARBA00022989"/>
    </source>
</evidence>
<organism evidence="15">
    <name type="scientific">Capra hircus</name>
    <name type="common">Goat</name>
    <dbReference type="NCBI Taxonomy" id="9925"/>
    <lineage>
        <taxon>Eukaryota</taxon>
        <taxon>Metazoa</taxon>
        <taxon>Chordata</taxon>
        <taxon>Craniata</taxon>
        <taxon>Vertebrata</taxon>
        <taxon>Euteleostomi</taxon>
        <taxon>Mammalia</taxon>
        <taxon>Eutheria</taxon>
        <taxon>Laurasiatheria</taxon>
        <taxon>Artiodactyla</taxon>
        <taxon>Ruminantia</taxon>
        <taxon>Pecora</taxon>
        <taxon>Bovidae</taxon>
        <taxon>Caprinae</taxon>
        <taxon>Capra</taxon>
    </lineage>
</organism>
<comment type="function">
    <text evidence="9">Mitochondrial S-adenosyl-L-methionine/S-adenosyl-L-homocysteine antiporter. Mediates the exchange of cytosolic S-adenosyl-L-methionine, the predominant methyl-group donor for macromolecule methylation processes, for mitochondrial S-adenosylhomocysteine(SAH), a by-product of methylation reactions.</text>
</comment>
<protein>
    <recommendedName>
        <fullName evidence="10">Mitochondrial S-adenosylmethionine carrier protein</fullName>
    </recommendedName>
    <alternativeName>
        <fullName evidence="11">Solute carrier family 25 member 26</fullName>
    </alternativeName>
</protein>
<dbReference type="Ensembl" id="ENSCHIT00010028161.1">
    <property type="protein sequence ID" value="ENSCHIP00010020027.1"/>
    <property type="gene ID" value="ENSCHIG00010014704.1"/>
</dbReference>
<evidence type="ECO:0000256" key="14">
    <source>
        <dbReference type="SAM" id="Phobius"/>
    </source>
</evidence>
<reference evidence="15" key="1">
    <citation type="submission" date="2019-03" db="EMBL/GenBank/DDBJ databases">
        <title>Genome sequencing and reference-guided assembly of Black Bengal Goat (Capra hircus).</title>
        <authorList>
            <person name="Siddiki A.Z."/>
            <person name="Baten A."/>
            <person name="Billah M."/>
            <person name="Alam M.A.U."/>
            <person name="Shawrob K.S.M."/>
            <person name="Saha S."/>
            <person name="Chowdhury M."/>
            <person name="Rahman A.H."/>
            <person name="Stear M."/>
            <person name="Miah G."/>
            <person name="Das G.B."/>
            <person name="Hossain M.M."/>
            <person name="Kumkum M."/>
            <person name="Islam M.S."/>
            <person name="Mollah A.M."/>
            <person name="Ahsan A."/>
            <person name="Tusar F."/>
            <person name="Khan M.K.I."/>
        </authorList>
    </citation>
    <scope>NUCLEOTIDE SEQUENCE [LARGE SCALE GENOMIC DNA]</scope>
</reference>
<keyword evidence="4 12" id="KW-0812">Transmembrane</keyword>
<evidence type="ECO:0000256" key="3">
    <source>
        <dbReference type="ARBA" id="ARBA00022448"/>
    </source>
</evidence>
<dbReference type="PANTHER" id="PTHR45667">
    <property type="entry name" value="S-ADENOSYLMETHIONINE MITOCHONDRIAL CARRIER PROTEIN"/>
    <property type="match status" value="1"/>
</dbReference>
<dbReference type="GO" id="GO:0016020">
    <property type="term" value="C:membrane"/>
    <property type="evidence" value="ECO:0007669"/>
    <property type="project" value="UniProtKB-SubCell"/>
</dbReference>
<dbReference type="AlphaFoldDB" id="A0A8C2PGW0"/>
<evidence type="ECO:0000256" key="8">
    <source>
        <dbReference type="ARBA" id="ARBA00035847"/>
    </source>
</evidence>